<sequence length="410" mass="43567">MGNSNKKELLSIASIPLIMTLGNSMLIPVLPAIRSKLSVTSLQVSLLITVYSAIAILLIPIAGYLSDRFGRKIVIIPSLIITGIGGLLSGLAAWWVDQPYIMMLLGRFIQGIGAAGAFPIVIPLVGDIFKKESDVSSGLGLVETANTFGKVLSPILGSALAMAIWFLPFLFIPLLCLISMLLVLFLVKPPAKSTEQANPVSFAGYLSNIKTIFKNNGRWLYAIFAIGCVCMLVIFGVLTYLSDLLEDKVHVVGVIKGCLLAIPLAALCLASFATGKLIGRNQRLMKWIIFAGLILLTGSLLVCGWATSTYVLMTLISLAGIGIGAALPCLDVMITEGIEKEQRGTITSIYSSMRFIGVAIGPPLASILVKSSPSLMFFIIAGLSVVASAIALFAIRPKKDEKLPLKGALA</sequence>
<feature type="transmembrane region" description="Helical" evidence="8">
    <location>
        <begin position="73"/>
        <end position="96"/>
    </location>
</feature>
<accession>A0A1V4HG95</accession>
<dbReference type="Proteomes" id="UP000190626">
    <property type="component" value="Unassembled WGS sequence"/>
</dbReference>
<feature type="transmembrane region" description="Helical" evidence="8">
    <location>
        <begin position="219"/>
        <end position="241"/>
    </location>
</feature>
<keyword evidence="3" id="KW-0813">Transport</keyword>
<gene>
    <name evidence="10" type="ORF">BC351_30490</name>
</gene>
<feature type="transmembrane region" description="Helical" evidence="8">
    <location>
        <begin position="287"/>
        <end position="307"/>
    </location>
</feature>
<proteinExistence type="inferred from homology"/>
<evidence type="ECO:0000259" key="9">
    <source>
        <dbReference type="PROSITE" id="PS50850"/>
    </source>
</evidence>
<name>A0A1V4HG95_9BACL</name>
<dbReference type="InterPro" id="IPR011701">
    <property type="entry name" value="MFS"/>
</dbReference>
<evidence type="ECO:0000256" key="7">
    <source>
        <dbReference type="ARBA" id="ARBA00023136"/>
    </source>
</evidence>
<evidence type="ECO:0000256" key="1">
    <source>
        <dbReference type="ARBA" id="ARBA00004651"/>
    </source>
</evidence>
<reference evidence="11" key="1">
    <citation type="submission" date="2016-07" db="EMBL/GenBank/DDBJ databases">
        <authorList>
            <person name="Florea S."/>
            <person name="Webb J.S."/>
            <person name="Jaromczyk J."/>
            <person name="Schardl C.L."/>
        </authorList>
    </citation>
    <scope>NUCLEOTIDE SEQUENCE [LARGE SCALE GENOMIC DNA]</scope>
    <source>
        <strain evidence="11">CY1</strain>
    </source>
</reference>
<evidence type="ECO:0000256" key="3">
    <source>
        <dbReference type="ARBA" id="ARBA00022448"/>
    </source>
</evidence>
<keyword evidence="7 8" id="KW-0472">Membrane</keyword>
<dbReference type="InterPro" id="IPR050189">
    <property type="entry name" value="MFS_Efflux_Transporters"/>
</dbReference>
<dbReference type="InterPro" id="IPR036259">
    <property type="entry name" value="MFS_trans_sf"/>
</dbReference>
<feature type="transmembrane region" description="Helical" evidence="8">
    <location>
        <begin position="12"/>
        <end position="33"/>
    </location>
</feature>
<evidence type="ECO:0000313" key="11">
    <source>
        <dbReference type="Proteomes" id="UP000190626"/>
    </source>
</evidence>
<feature type="transmembrane region" description="Helical" evidence="8">
    <location>
        <begin position="163"/>
        <end position="187"/>
    </location>
</feature>
<dbReference type="STRING" id="1469647.BC351_30490"/>
<dbReference type="PANTHER" id="PTHR43124:SF3">
    <property type="entry name" value="CHLORAMPHENICOL EFFLUX PUMP RV0191"/>
    <property type="match status" value="1"/>
</dbReference>
<dbReference type="InterPro" id="IPR001958">
    <property type="entry name" value="Tet-R_TetA/multi-R_MdtG-like"/>
</dbReference>
<keyword evidence="4" id="KW-1003">Cell membrane</keyword>
<dbReference type="PANTHER" id="PTHR43124">
    <property type="entry name" value="PURINE EFFLUX PUMP PBUE"/>
    <property type="match status" value="1"/>
</dbReference>
<evidence type="ECO:0000256" key="5">
    <source>
        <dbReference type="ARBA" id="ARBA00022692"/>
    </source>
</evidence>
<dbReference type="GO" id="GO:0022857">
    <property type="term" value="F:transmembrane transporter activity"/>
    <property type="evidence" value="ECO:0007669"/>
    <property type="project" value="InterPro"/>
</dbReference>
<dbReference type="PROSITE" id="PS00216">
    <property type="entry name" value="SUGAR_TRANSPORT_1"/>
    <property type="match status" value="1"/>
</dbReference>
<dbReference type="CDD" id="cd17474">
    <property type="entry name" value="MFS_YfmO_like"/>
    <property type="match status" value="1"/>
</dbReference>
<evidence type="ECO:0000256" key="2">
    <source>
        <dbReference type="ARBA" id="ARBA00007520"/>
    </source>
</evidence>
<dbReference type="RefSeq" id="WP_079414771.1">
    <property type="nucleotide sequence ID" value="NZ_MBTG01000020.1"/>
</dbReference>
<keyword evidence="5 8" id="KW-0812">Transmembrane</keyword>
<dbReference type="OrthoDB" id="2986280at2"/>
<comment type="similarity">
    <text evidence="2">Belongs to the major facilitator superfamily. TCR/Tet family.</text>
</comment>
<comment type="caution">
    <text evidence="10">The sequence shown here is derived from an EMBL/GenBank/DDBJ whole genome shotgun (WGS) entry which is preliminary data.</text>
</comment>
<evidence type="ECO:0000313" key="10">
    <source>
        <dbReference type="EMBL" id="OPH54779.1"/>
    </source>
</evidence>
<dbReference type="InterPro" id="IPR005829">
    <property type="entry name" value="Sugar_transporter_CS"/>
</dbReference>
<dbReference type="SUPFAM" id="SSF103473">
    <property type="entry name" value="MFS general substrate transporter"/>
    <property type="match status" value="1"/>
</dbReference>
<evidence type="ECO:0000256" key="4">
    <source>
        <dbReference type="ARBA" id="ARBA00022475"/>
    </source>
</evidence>
<dbReference type="PROSITE" id="PS50850">
    <property type="entry name" value="MFS"/>
    <property type="match status" value="1"/>
</dbReference>
<feature type="transmembrane region" description="Helical" evidence="8">
    <location>
        <begin position="313"/>
        <end position="334"/>
    </location>
</feature>
<evidence type="ECO:0000256" key="8">
    <source>
        <dbReference type="SAM" id="Phobius"/>
    </source>
</evidence>
<feature type="transmembrane region" description="Helical" evidence="8">
    <location>
        <begin position="108"/>
        <end position="126"/>
    </location>
</feature>
<feature type="transmembrane region" description="Helical" evidence="8">
    <location>
        <begin position="253"/>
        <end position="275"/>
    </location>
</feature>
<evidence type="ECO:0000256" key="6">
    <source>
        <dbReference type="ARBA" id="ARBA00022989"/>
    </source>
</evidence>
<dbReference type="AlphaFoldDB" id="A0A1V4HG95"/>
<comment type="subcellular location">
    <subcellularLocation>
        <location evidence="1">Cell membrane</location>
        <topology evidence="1">Multi-pass membrane protein</topology>
    </subcellularLocation>
</comment>
<feature type="transmembrane region" description="Helical" evidence="8">
    <location>
        <begin position="45"/>
        <end position="66"/>
    </location>
</feature>
<feature type="domain" description="Major facilitator superfamily (MFS) profile" evidence="9">
    <location>
        <begin position="8"/>
        <end position="399"/>
    </location>
</feature>
<dbReference type="GO" id="GO:0005886">
    <property type="term" value="C:plasma membrane"/>
    <property type="evidence" value="ECO:0007669"/>
    <property type="project" value="UniProtKB-SubCell"/>
</dbReference>
<dbReference type="PRINTS" id="PR01035">
    <property type="entry name" value="TCRTETA"/>
</dbReference>
<feature type="transmembrane region" description="Helical" evidence="8">
    <location>
        <begin position="375"/>
        <end position="395"/>
    </location>
</feature>
<dbReference type="EMBL" id="MBTG01000020">
    <property type="protein sequence ID" value="OPH54779.1"/>
    <property type="molecule type" value="Genomic_DNA"/>
</dbReference>
<keyword evidence="11" id="KW-1185">Reference proteome</keyword>
<protein>
    <submittedName>
        <fullName evidence="10">MFS transporter</fullName>
    </submittedName>
</protein>
<dbReference type="InterPro" id="IPR020846">
    <property type="entry name" value="MFS_dom"/>
</dbReference>
<organism evidence="10 11">
    <name type="scientific">Paenibacillus ferrarius</name>
    <dbReference type="NCBI Taxonomy" id="1469647"/>
    <lineage>
        <taxon>Bacteria</taxon>
        <taxon>Bacillati</taxon>
        <taxon>Bacillota</taxon>
        <taxon>Bacilli</taxon>
        <taxon>Bacillales</taxon>
        <taxon>Paenibacillaceae</taxon>
        <taxon>Paenibacillus</taxon>
    </lineage>
</organism>
<dbReference type="Gene3D" id="1.20.1250.20">
    <property type="entry name" value="MFS general substrate transporter like domains"/>
    <property type="match status" value="1"/>
</dbReference>
<dbReference type="Pfam" id="PF07690">
    <property type="entry name" value="MFS_1"/>
    <property type="match status" value="1"/>
</dbReference>
<feature type="transmembrane region" description="Helical" evidence="8">
    <location>
        <begin position="346"/>
        <end position="369"/>
    </location>
</feature>
<keyword evidence="6 8" id="KW-1133">Transmembrane helix</keyword>